<feature type="transmembrane region" description="Helical" evidence="1">
    <location>
        <begin position="26"/>
        <end position="46"/>
    </location>
</feature>
<dbReference type="AlphaFoldDB" id="F0IQ19"/>
<keyword evidence="1" id="KW-0472">Membrane</keyword>
<reference evidence="2 3" key="1">
    <citation type="submission" date="2011-02" db="EMBL/GenBank/DDBJ databases">
        <authorList>
            <person name="Muzny D."/>
            <person name="Qin X."/>
            <person name="Deng J."/>
            <person name="Jiang H."/>
            <person name="Liu Y."/>
            <person name="Qu J."/>
            <person name="Song X.-Z."/>
            <person name="Zhang L."/>
            <person name="Thornton R."/>
            <person name="Coyle M."/>
            <person name="Francisco L."/>
            <person name="Jackson L."/>
            <person name="Javaid M."/>
            <person name="Korchina V."/>
            <person name="Kovar C."/>
            <person name="Mata R."/>
            <person name="Mathew T."/>
            <person name="Ngo R."/>
            <person name="Nguyen L."/>
            <person name="Nguyen N."/>
            <person name="Okwuonu G."/>
            <person name="Ongeri F."/>
            <person name="Pham C."/>
            <person name="Simmons D."/>
            <person name="Wilczek-Boney K."/>
            <person name="Hale W."/>
            <person name="Jakkamsetti A."/>
            <person name="Pham P."/>
            <person name="Ruth R."/>
            <person name="San Lucas F."/>
            <person name="Warren J."/>
            <person name="Zhang J."/>
            <person name="Zhao Z."/>
            <person name="Zhou C."/>
            <person name="Zhu D."/>
            <person name="Lee S."/>
            <person name="Bess C."/>
            <person name="Blankenburg K."/>
            <person name="Forbes L."/>
            <person name="Fu Q."/>
            <person name="Gubbala S."/>
            <person name="Hirani K."/>
            <person name="Jayaseelan J.C."/>
            <person name="Lara F."/>
            <person name="Munidasa M."/>
            <person name="Palculict T."/>
            <person name="Patil S."/>
            <person name="Pu L.-L."/>
            <person name="Saada N."/>
            <person name="Tang L."/>
            <person name="Weissenberger G."/>
            <person name="Zhu Y."/>
            <person name="Hemphill L."/>
            <person name="Shang Y."/>
            <person name="Youmans B."/>
            <person name="Ayvaz T."/>
            <person name="Ross M."/>
            <person name="Santibanez J."/>
            <person name="Aqrawi P."/>
            <person name="Gross S."/>
            <person name="Joshi V."/>
            <person name="Fowler G."/>
            <person name="Nazareth L."/>
            <person name="Reid J."/>
            <person name="Worley K."/>
            <person name="Petrosino J."/>
            <person name="Highlander S."/>
            <person name="Gibbs R."/>
        </authorList>
    </citation>
    <scope>NUCLEOTIDE SEQUENCE [LARGE SCALE GENOMIC DNA]</scope>
    <source>
        <strain evidence="2 3">SK150</strain>
    </source>
</reference>
<keyword evidence="1" id="KW-0812">Transmembrane</keyword>
<name>F0IQ19_STRSA</name>
<gene>
    <name evidence="2" type="ORF">HMPREF9383_2095</name>
</gene>
<dbReference type="Proteomes" id="UP000003530">
    <property type="component" value="Unassembled WGS sequence"/>
</dbReference>
<dbReference type="HOGENOM" id="CLU_3158497_0_0_9"/>
<accession>F0IQ19</accession>
<organism evidence="2 3">
    <name type="scientific">Streptococcus sanguinis SK150</name>
    <dbReference type="NCBI Taxonomy" id="888811"/>
    <lineage>
        <taxon>Bacteria</taxon>
        <taxon>Bacillati</taxon>
        <taxon>Bacillota</taxon>
        <taxon>Bacilli</taxon>
        <taxon>Lactobacillales</taxon>
        <taxon>Streptococcaceae</taxon>
        <taxon>Streptococcus</taxon>
    </lineage>
</organism>
<keyword evidence="1" id="KW-1133">Transmembrane helix</keyword>
<evidence type="ECO:0000256" key="1">
    <source>
        <dbReference type="SAM" id="Phobius"/>
    </source>
</evidence>
<evidence type="ECO:0000313" key="2">
    <source>
        <dbReference type="EMBL" id="EGD35659.1"/>
    </source>
</evidence>
<proteinExistence type="predicted"/>
<dbReference type="EMBL" id="AEXY01000023">
    <property type="protein sequence ID" value="EGD35659.1"/>
    <property type="molecule type" value="Genomic_DNA"/>
</dbReference>
<protein>
    <submittedName>
        <fullName evidence="2">Uncharacterized protein</fullName>
    </submittedName>
</protein>
<sequence>MHQHLLYCTIFTAKRKGKQKAGEGEAYYNLQIAAISPILLLHFLFFQI</sequence>
<comment type="caution">
    <text evidence="2">The sequence shown here is derived from an EMBL/GenBank/DDBJ whole genome shotgun (WGS) entry which is preliminary data.</text>
</comment>
<evidence type="ECO:0000313" key="3">
    <source>
        <dbReference type="Proteomes" id="UP000003530"/>
    </source>
</evidence>